<dbReference type="EMBL" id="CP043315">
    <property type="protein sequence ID" value="QEK37970.1"/>
    <property type="molecule type" value="Genomic_DNA"/>
</dbReference>
<proteinExistence type="predicted"/>
<dbReference type="RefSeq" id="WP_148980817.1">
    <property type="nucleotide sequence ID" value="NZ_CP043315.1"/>
</dbReference>
<evidence type="ECO:0000313" key="1">
    <source>
        <dbReference type="EMBL" id="QEK37970.1"/>
    </source>
</evidence>
<name>A0A5C0UE36_9PROT</name>
<dbReference type="Pfam" id="PF13855">
    <property type="entry name" value="LRR_8"/>
    <property type="match status" value="1"/>
</dbReference>
<organism evidence="1 2">
    <name type="scientific">Candidatus Cytomitobacter indipagum</name>
    <dbReference type="NCBI Taxonomy" id="2601575"/>
    <lineage>
        <taxon>Bacteria</taxon>
        <taxon>Pseudomonadati</taxon>
        <taxon>Pseudomonadota</taxon>
        <taxon>Alphaproteobacteria</taxon>
        <taxon>Holosporales</taxon>
        <taxon>Holosporaceae</taxon>
        <taxon>Candidatus Cytomitobacter</taxon>
    </lineage>
</organism>
<dbReference type="InterPro" id="IPR001611">
    <property type="entry name" value="Leu-rich_rpt"/>
</dbReference>
<dbReference type="KEGG" id="cip:FZC35_01070"/>
<evidence type="ECO:0000313" key="2">
    <source>
        <dbReference type="Proteomes" id="UP000325155"/>
    </source>
</evidence>
<accession>A0A5C0UE36</accession>
<dbReference type="AlphaFoldDB" id="A0A5C0UE36"/>
<keyword evidence="2" id="KW-1185">Reference proteome</keyword>
<dbReference type="InterPro" id="IPR032675">
    <property type="entry name" value="LRR_dom_sf"/>
</dbReference>
<dbReference type="SUPFAM" id="SSF52058">
    <property type="entry name" value="L domain-like"/>
    <property type="match status" value="1"/>
</dbReference>
<gene>
    <name evidence="1" type="ORF">FZC35_01070</name>
</gene>
<protein>
    <submittedName>
        <fullName evidence="1">Leucine-rich repeat domain-containing protein</fullName>
    </submittedName>
</protein>
<sequence>MNQFYYSGNQITSIEPGSFEKFSNLTNLDLDFNALDDESNNYLMKSFTRI</sequence>
<dbReference type="Proteomes" id="UP000325155">
    <property type="component" value="Chromosome"/>
</dbReference>
<reference evidence="1 2" key="1">
    <citation type="submission" date="2019-08" db="EMBL/GenBank/DDBJ databases">
        <title>Highly reduced genomes of protist endosymbionts show evolutionary convergence.</title>
        <authorList>
            <person name="George E."/>
            <person name="Husnik F."/>
            <person name="Tashyreva D."/>
            <person name="Prokopchuk G."/>
            <person name="Horak A."/>
            <person name="Kwong W.K."/>
            <person name="Lukes J."/>
            <person name="Keeling P.J."/>
        </authorList>
    </citation>
    <scope>NUCLEOTIDE SEQUENCE [LARGE SCALE GENOMIC DNA]</scope>
    <source>
        <strain evidence="1">1605</strain>
    </source>
</reference>
<dbReference type="Gene3D" id="3.80.10.10">
    <property type="entry name" value="Ribonuclease Inhibitor"/>
    <property type="match status" value="1"/>
</dbReference>